<organism evidence="1 2">
    <name type="scientific">Salinigranum rubrum</name>
    <dbReference type="NCBI Taxonomy" id="755307"/>
    <lineage>
        <taxon>Archaea</taxon>
        <taxon>Methanobacteriati</taxon>
        <taxon>Methanobacteriota</taxon>
        <taxon>Stenosarchaea group</taxon>
        <taxon>Halobacteria</taxon>
        <taxon>Halobacteriales</taxon>
        <taxon>Haloferacaceae</taxon>
        <taxon>Salinigranum</taxon>
    </lineage>
</organism>
<dbReference type="EMBL" id="CP026310">
    <property type="protein sequence ID" value="AUV84183.1"/>
    <property type="molecule type" value="Genomic_DNA"/>
</dbReference>
<protein>
    <recommendedName>
        <fullName evidence="3">AroM family protein</fullName>
    </recommendedName>
</protein>
<evidence type="ECO:0000313" key="2">
    <source>
        <dbReference type="Proteomes" id="UP000236584"/>
    </source>
</evidence>
<dbReference type="AlphaFoldDB" id="A0A2I8VQI0"/>
<geneLocation type="plasmid" evidence="1">
    <name>unnamed1</name>
</geneLocation>
<accession>A0A2I8VQI0</accession>
<dbReference type="KEGG" id="srub:C2R22_21670"/>
<dbReference type="InterPro" id="IPR010843">
    <property type="entry name" value="Uncharacterised_AroM"/>
</dbReference>
<sequence>MTTIGLITIGQAPRTDITPDIVDFLPDGVDVVEAGALDEFDSSEAIEAAVGPTEGEPIFVTRLRDGSSVTVDRASVVDLVQARIDEVAANEEVSAIGVLCTGHFPDFEASVPILEPSDLLHGWATSIALDGTVGVIVPEQEQVDQTFEKWKGFELRTAAGSPYVDEDEVTPAAQSIGTDVDLIVMDCMGYTPAMKATVREQTNTSVLLGRSVLAKTMTEVL</sequence>
<keyword evidence="1" id="KW-0614">Plasmid</keyword>
<reference evidence="1 2" key="1">
    <citation type="submission" date="2018-01" db="EMBL/GenBank/DDBJ databases">
        <title>Complete genome sequence of Salinigranum rubrum GX10T, an extremely halophilic archaeon isolated from a marine solar saltern.</title>
        <authorList>
            <person name="Han S."/>
        </authorList>
    </citation>
    <scope>NUCLEOTIDE SEQUENCE [LARGE SCALE GENOMIC DNA]</scope>
    <source>
        <strain evidence="1 2">GX10</strain>
        <plasmid evidence="2">Plasmid unnamed1</plasmid>
    </source>
</reference>
<proteinExistence type="predicted"/>
<gene>
    <name evidence="1" type="ORF">C2R22_21670</name>
</gene>
<dbReference type="Pfam" id="PF07302">
    <property type="entry name" value="AroM"/>
    <property type="match status" value="1"/>
</dbReference>
<keyword evidence="2" id="KW-1185">Reference proteome</keyword>
<evidence type="ECO:0000313" key="1">
    <source>
        <dbReference type="EMBL" id="AUV84183.1"/>
    </source>
</evidence>
<dbReference type="GeneID" id="35594760"/>
<dbReference type="RefSeq" id="WP_103427872.1">
    <property type="nucleotide sequence ID" value="NZ_CP026310.1"/>
</dbReference>
<name>A0A2I8VQI0_9EURY</name>
<evidence type="ECO:0008006" key="3">
    <source>
        <dbReference type="Google" id="ProtNLM"/>
    </source>
</evidence>
<dbReference type="OrthoDB" id="28208at2157"/>
<dbReference type="Proteomes" id="UP000236584">
    <property type="component" value="Plasmid unnamed1"/>
</dbReference>